<comment type="caution">
    <text evidence="5">The sequence shown here is derived from an EMBL/GenBank/DDBJ whole genome shotgun (WGS) entry which is preliminary data.</text>
</comment>
<keyword evidence="3" id="KW-0472">Membrane</keyword>
<dbReference type="InterPro" id="IPR000436">
    <property type="entry name" value="Sushi_SCR_CCP_dom"/>
</dbReference>
<evidence type="ECO:0000256" key="3">
    <source>
        <dbReference type="SAM" id="Phobius"/>
    </source>
</evidence>
<comment type="caution">
    <text evidence="2">Lacks conserved residue(s) required for the propagation of feature annotation.</text>
</comment>
<proteinExistence type="predicted"/>
<dbReference type="EMBL" id="JAIZAY010000001">
    <property type="protein sequence ID" value="KAJ8050874.1"/>
    <property type="molecule type" value="Genomic_DNA"/>
</dbReference>
<accession>A0A9Q1CU90</accession>
<evidence type="ECO:0000259" key="4">
    <source>
        <dbReference type="PROSITE" id="PS50923"/>
    </source>
</evidence>
<keyword evidence="1" id="KW-1015">Disulfide bond</keyword>
<dbReference type="InterPro" id="IPR035976">
    <property type="entry name" value="Sushi/SCR/CCP_sf"/>
</dbReference>
<protein>
    <recommendedName>
        <fullName evidence="4">Sushi domain-containing protein</fullName>
    </recommendedName>
</protein>
<sequence length="118" mass="13411">MKGSFYSYFVLIGILFLLLSPCDALFGRRRRRSPGLRDEGFDARAKRETEMACKPESSHPNNGQVICSNGNNYQSVCKYTCDEGFKLSDPEMGSRFCDEHGWSKKEPSCKGRIYLLPL</sequence>
<keyword evidence="3" id="KW-0812">Transmembrane</keyword>
<evidence type="ECO:0000313" key="6">
    <source>
        <dbReference type="Proteomes" id="UP001152320"/>
    </source>
</evidence>
<feature type="transmembrane region" description="Helical" evidence="3">
    <location>
        <begin position="6"/>
        <end position="27"/>
    </location>
</feature>
<dbReference type="Gene3D" id="2.10.70.10">
    <property type="entry name" value="Complement Module, domain 1"/>
    <property type="match status" value="1"/>
</dbReference>
<organism evidence="5 6">
    <name type="scientific">Holothuria leucospilota</name>
    <name type="common">Black long sea cucumber</name>
    <name type="synonym">Mertensiothuria leucospilota</name>
    <dbReference type="NCBI Taxonomy" id="206669"/>
    <lineage>
        <taxon>Eukaryota</taxon>
        <taxon>Metazoa</taxon>
        <taxon>Echinodermata</taxon>
        <taxon>Eleutherozoa</taxon>
        <taxon>Echinozoa</taxon>
        <taxon>Holothuroidea</taxon>
        <taxon>Aspidochirotacea</taxon>
        <taxon>Aspidochirotida</taxon>
        <taxon>Holothuriidae</taxon>
        <taxon>Holothuria</taxon>
    </lineage>
</organism>
<gene>
    <name evidence="5" type="ORF">HOLleu_04244</name>
</gene>
<keyword evidence="2" id="KW-0768">Sushi</keyword>
<dbReference type="OrthoDB" id="6103690at2759"/>
<dbReference type="SMART" id="SM00032">
    <property type="entry name" value="CCP"/>
    <property type="match status" value="1"/>
</dbReference>
<dbReference type="PROSITE" id="PS50923">
    <property type="entry name" value="SUSHI"/>
    <property type="match status" value="1"/>
</dbReference>
<evidence type="ECO:0000313" key="5">
    <source>
        <dbReference type="EMBL" id="KAJ8050874.1"/>
    </source>
</evidence>
<dbReference type="SUPFAM" id="SSF57535">
    <property type="entry name" value="Complement control module/SCR domain"/>
    <property type="match status" value="1"/>
</dbReference>
<dbReference type="Pfam" id="PF00084">
    <property type="entry name" value="Sushi"/>
    <property type="match status" value="1"/>
</dbReference>
<evidence type="ECO:0000256" key="2">
    <source>
        <dbReference type="PROSITE-ProRule" id="PRU00302"/>
    </source>
</evidence>
<feature type="domain" description="Sushi" evidence="4">
    <location>
        <begin position="51"/>
        <end position="111"/>
    </location>
</feature>
<evidence type="ECO:0000256" key="1">
    <source>
        <dbReference type="ARBA" id="ARBA00023157"/>
    </source>
</evidence>
<keyword evidence="6" id="KW-1185">Reference proteome</keyword>
<dbReference type="CDD" id="cd00033">
    <property type="entry name" value="CCP"/>
    <property type="match status" value="1"/>
</dbReference>
<keyword evidence="3" id="KW-1133">Transmembrane helix</keyword>
<reference evidence="5" key="1">
    <citation type="submission" date="2021-10" db="EMBL/GenBank/DDBJ databases">
        <title>Tropical sea cucumber genome reveals ecological adaptation and Cuvierian tubules defense mechanism.</title>
        <authorList>
            <person name="Chen T."/>
        </authorList>
    </citation>
    <scope>NUCLEOTIDE SEQUENCE</scope>
    <source>
        <strain evidence="5">Nanhai2018</strain>
        <tissue evidence="5">Muscle</tissue>
    </source>
</reference>
<dbReference type="Proteomes" id="UP001152320">
    <property type="component" value="Chromosome 1"/>
</dbReference>
<name>A0A9Q1CU90_HOLLE</name>
<dbReference type="AlphaFoldDB" id="A0A9Q1CU90"/>